<organism evidence="6 7">
    <name type="scientific">Hymenobacter koreensis</name>
    <dbReference type="NCBI Taxonomy" id="1084523"/>
    <lineage>
        <taxon>Bacteria</taxon>
        <taxon>Pseudomonadati</taxon>
        <taxon>Bacteroidota</taxon>
        <taxon>Cytophagia</taxon>
        <taxon>Cytophagales</taxon>
        <taxon>Hymenobacteraceae</taxon>
        <taxon>Hymenobacter</taxon>
    </lineage>
</organism>
<evidence type="ECO:0000256" key="2">
    <source>
        <dbReference type="ARBA" id="ARBA00022723"/>
    </source>
</evidence>
<reference evidence="7" key="1">
    <citation type="journal article" date="2019" name="Int. J. Syst. Evol. Microbiol.">
        <title>The Global Catalogue of Microorganisms (GCM) 10K type strain sequencing project: providing services to taxonomists for standard genome sequencing and annotation.</title>
        <authorList>
            <consortium name="The Broad Institute Genomics Platform"/>
            <consortium name="The Broad Institute Genome Sequencing Center for Infectious Disease"/>
            <person name="Wu L."/>
            <person name="Ma J."/>
        </authorList>
    </citation>
    <scope>NUCLEOTIDE SEQUENCE [LARGE SCALE GENOMIC DNA]</scope>
    <source>
        <strain evidence="7">JCM 17924</strain>
    </source>
</reference>
<keyword evidence="1 4" id="KW-0349">Heme</keyword>
<name>A0ABP8IYM5_9BACT</name>
<evidence type="ECO:0000313" key="6">
    <source>
        <dbReference type="EMBL" id="GAA4380413.1"/>
    </source>
</evidence>
<dbReference type="RefSeq" id="WP_345223558.1">
    <property type="nucleotide sequence ID" value="NZ_BAABHA010000004.1"/>
</dbReference>
<sequence>MNRSALELVFPVALFLLICTLVVAFSTLTGLGEKPVAAVETKPSNQSHTSADTTDSPVVAQLSDAEAAAVAAGDALFKSNCAQCHALNEVVIGPALAGIDQRRPLPWLVSWVKNSSKMVASGDEYAVKIFNEYQQQQMPSFALSAAEVESILAYIRYAAPAETSSSDYVLEAVASR</sequence>
<dbReference type="Proteomes" id="UP001500454">
    <property type="component" value="Unassembled WGS sequence"/>
</dbReference>
<feature type="domain" description="Cytochrome c" evidence="5">
    <location>
        <begin position="68"/>
        <end position="159"/>
    </location>
</feature>
<keyword evidence="7" id="KW-1185">Reference proteome</keyword>
<keyword evidence="2 4" id="KW-0479">Metal-binding</keyword>
<evidence type="ECO:0000313" key="7">
    <source>
        <dbReference type="Proteomes" id="UP001500454"/>
    </source>
</evidence>
<protein>
    <recommendedName>
        <fullName evidence="5">Cytochrome c domain-containing protein</fullName>
    </recommendedName>
</protein>
<dbReference type="Gene3D" id="1.10.760.10">
    <property type="entry name" value="Cytochrome c-like domain"/>
    <property type="match status" value="1"/>
</dbReference>
<accession>A0ABP8IYM5</accession>
<dbReference type="InterPro" id="IPR036909">
    <property type="entry name" value="Cyt_c-like_dom_sf"/>
</dbReference>
<gene>
    <name evidence="6" type="ORF">GCM10023186_18750</name>
</gene>
<evidence type="ECO:0000256" key="4">
    <source>
        <dbReference type="PROSITE-ProRule" id="PRU00433"/>
    </source>
</evidence>
<keyword evidence="3 4" id="KW-0408">Iron</keyword>
<dbReference type="SUPFAM" id="SSF46626">
    <property type="entry name" value="Cytochrome c"/>
    <property type="match status" value="1"/>
</dbReference>
<dbReference type="Pfam" id="PF00034">
    <property type="entry name" value="Cytochrom_C"/>
    <property type="match status" value="1"/>
</dbReference>
<dbReference type="PROSITE" id="PS51007">
    <property type="entry name" value="CYTC"/>
    <property type="match status" value="1"/>
</dbReference>
<dbReference type="EMBL" id="BAABHA010000004">
    <property type="protein sequence ID" value="GAA4380413.1"/>
    <property type="molecule type" value="Genomic_DNA"/>
</dbReference>
<evidence type="ECO:0000256" key="3">
    <source>
        <dbReference type="ARBA" id="ARBA00023004"/>
    </source>
</evidence>
<evidence type="ECO:0000256" key="1">
    <source>
        <dbReference type="ARBA" id="ARBA00022617"/>
    </source>
</evidence>
<evidence type="ECO:0000259" key="5">
    <source>
        <dbReference type="PROSITE" id="PS51007"/>
    </source>
</evidence>
<dbReference type="InterPro" id="IPR009056">
    <property type="entry name" value="Cyt_c-like_dom"/>
</dbReference>
<comment type="caution">
    <text evidence="6">The sequence shown here is derived from an EMBL/GenBank/DDBJ whole genome shotgun (WGS) entry which is preliminary data.</text>
</comment>
<proteinExistence type="predicted"/>